<keyword evidence="2" id="KW-1185">Reference proteome</keyword>
<dbReference type="Gene3D" id="3.40.720.10">
    <property type="entry name" value="Alkaline Phosphatase, subunit A"/>
    <property type="match status" value="1"/>
</dbReference>
<dbReference type="RefSeq" id="WP_283431930.1">
    <property type="nucleotide sequence ID" value="NZ_FXUG01000003.1"/>
</dbReference>
<comment type="caution">
    <text evidence="1">The sequence shown here is derived from an EMBL/GenBank/DDBJ whole genome shotgun (WGS) entry which is preliminary data.</text>
</comment>
<dbReference type="Proteomes" id="UP001158067">
    <property type="component" value="Unassembled WGS sequence"/>
</dbReference>
<name>A0ABY1PWG5_9BACT</name>
<dbReference type="PANTHER" id="PTHR43737:SF1">
    <property type="entry name" value="DUF1501 DOMAIN-CONTAINING PROTEIN"/>
    <property type="match status" value="1"/>
</dbReference>
<dbReference type="SUPFAM" id="SSF53649">
    <property type="entry name" value="Alkaline phosphatase-like"/>
    <property type="match status" value="1"/>
</dbReference>
<gene>
    <name evidence="1" type="ORF">SAMN06265222_103122</name>
</gene>
<dbReference type="InterPro" id="IPR017850">
    <property type="entry name" value="Alkaline_phosphatase_core_sf"/>
</dbReference>
<organism evidence="1 2">
    <name type="scientific">Neorhodopirellula lusitana</name>
    <dbReference type="NCBI Taxonomy" id="445327"/>
    <lineage>
        <taxon>Bacteria</taxon>
        <taxon>Pseudomonadati</taxon>
        <taxon>Planctomycetota</taxon>
        <taxon>Planctomycetia</taxon>
        <taxon>Pirellulales</taxon>
        <taxon>Pirellulaceae</taxon>
        <taxon>Neorhodopirellula</taxon>
    </lineage>
</organism>
<proteinExistence type="predicted"/>
<dbReference type="Pfam" id="PF07394">
    <property type="entry name" value="DUF1501"/>
    <property type="match status" value="1"/>
</dbReference>
<protein>
    <recommendedName>
        <fullName evidence="3">Sulfatase</fullName>
    </recommendedName>
</protein>
<dbReference type="InterPro" id="IPR010869">
    <property type="entry name" value="DUF1501"/>
</dbReference>
<evidence type="ECO:0008006" key="3">
    <source>
        <dbReference type="Google" id="ProtNLM"/>
    </source>
</evidence>
<dbReference type="PANTHER" id="PTHR43737">
    <property type="entry name" value="BLL7424 PROTEIN"/>
    <property type="match status" value="1"/>
</dbReference>
<reference evidence="1 2" key="1">
    <citation type="submission" date="2017-05" db="EMBL/GenBank/DDBJ databases">
        <authorList>
            <person name="Varghese N."/>
            <person name="Submissions S."/>
        </authorList>
    </citation>
    <scope>NUCLEOTIDE SEQUENCE [LARGE SCALE GENOMIC DNA]</scope>
    <source>
        <strain evidence="1 2">DSM 25457</strain>
    </source>
</reference>
<dbReference type="EMBL" id="FXUG01000003">
    <property type="protein sequence ID" value="SMP50552.1"/>
    <property type="molecule type" value="Genomic_DNA"/>
</dbReference>
<evidence type="ECO:0000313" key="1">
    <source>
        <dbReference type="EMBL" id="SMP50552.1"/>
    </source>
</evidence>
<dbReference type="PROSITE" id="PS51318">
    <property type="entry name" value="TAT"/>
    <property type="match status" value="1"/>
</dbReference>
<dbReference type="InterPro" id="IPR006311">
    <property type="entry name" value="TAT_signal"/>
</dbReference>
<accession>A0ABY1PWG5</accession>
<evidence type="ECO:0000313" key="2">
    <source>
        <dbReference type="Proteomes" id="UP001158067"/>
    </source>
</evidence>
<sequence length="487" mass="54249">MNRLSIEQELRRAKLEDDTRRQFLSRCTTGLGSLWMASQAAGRSAHASSAEMPALPHFPAKAKRVIFLHMIGGPSQLELFDYKPMLAKYDGKDAPQEYLDGQRFAFIQGTPQMLGPQFSFKQHGESGAWVSELFPHVASHADKLCFIKTMQTDQFNHGPAQLLVHTGNARIGYPSEGSWVTWGLGTENEDLPGFMVLLSGGVPRNGKALWSSGFLPSVYQGVQCRSQGDPILNISNPKNVTRDIRRQMLDALGDLNRKSHDHFHDPETLTRIAQYEMSFRMQMTVPEVANINDEPQEILDLYGAKKGESSFANNCLLARRFAEAGVRFIQLYDSGWDSHGTEKKTSINEGFADKCRQVDQPISALLTDLQRRGLLEDTLVVWGGEFGRTPMRENRGGNKMALIGRDHAPAAFTLFMAGGGVKPGFTYGETDEFGYRPATDPVHVRDFHATMLHLLGIDSDRMTHYFQGLHQKLTGVKPASVIHEVIG</sequence>